<dbReference type="OrthoDB" id="973965at2"/>
<name>A0A1G5D352_9FLAO</name>
<evidence type="ECO:0008006" key="4">
    <source>
        <dbReference type="Google" id="ProtNLM"/>
    </source>
</evidence>
<organism evidence="2 3">
    <name type="scientific">Flavobacterium caeni</name>
    <dbReference type="NCBI Taxonomy" id="490189"/>
    <lineage>
        <taxon>Bacteria</taxon>
        <taxon>Pseudomonadati</taxon>
        <taxon>Bacteroidota</taxon>
        <taxon>Flavobacteriia</taxon>
        <taxon>Flavobacteriales</taxon>
        <taxon>Flavobacteriaceae</taxon>
        <taxon>Flavobacterium</taxon>
    </lineage>
</organism>
<dbReference type="Gene3D" id="2.60.40.1120">
    <property type="entry name" value="Carboxypeptidase-like, regulatory domain"/>
    <property type="match status" value="1"/>
</dbReference>
<dbReference type="RefSeq" id="WP_139149595.1">
    <property type="nucleotide sequence ID" value="NZ_FMVF01000003.1"/>
</dbReference>
<evidence type="ECO:0000313" key="3">
    <source>
        <dbReference type="Proteomes" id="UP000199354"/>
    </source>
</evidence>
<evidence type="ECO:0000256" key="1">
    <source>
        <dbReference type="SAM" id="SignalP"/>
    </source>
</evidence>
<protein>
    <recommendedName>
        <fullName evidence="4">Carboxypeptidase regulatory-like domain-containing protein</fullName>
    </recommendedName>
</protein>
<feature type="chain" id="PRO_5011443089" description="Carboxypeptidase regulatory-like domain-containing protein" evidence="1">
    <location>
        <begin position="26"/>
        <end position="486"/>
    </location>
</feature>
<dbReference type="AlphaFoldDB" id="A0A1G5D352"/>
<reference evidence="3" key="1">
    <citation type="submission" date="2016-10" db="EMBL/GenBank/DDBJ databases">
        <authorList>
            <person name="Varghese N."/>
            <person name="Submissions S."/>
        </authorList>
    </citation>
    <scope>NUCLEOTIDE SEQUENCE [LARGE SCALE GENOMIC DNA]</scope>
    <source>
        <strain evidence="3">CGMCC 1.7031</strain>
    </source>
</reference>
<dbReference type="EMBL" id="FMVF01000003">
    <property type="protein sequence ID" value="SCY09064.1"/>
    <property type="molecule type" value="Genomic_DNA"/>
</dbReference>
<feature type="signal peptide" evidence="1">
    <location>
        <begin position="1"/>
        <end position="25"/>
    </location>
</feature>
<dbReference type="STRING" id="490189.SAMN02927903_00727"/>
<accession>A0A1G5D352</accession>
<keyword evidence="1" id="KW-0732">Signal</keyword>
<dbReference type="SUPFAM" id="SSF49464">
    <property type="entry name" value="Carboxypeptidase regulatory domain-like"/>
    <property type="match status" value="1"/>
</dbReference>
<keyword evidence="3" id="KW-1185">Reference proteome</keyword>
<dbReference type="Proteomes" id="UP000199354">
    <property type="component" value="Unassembled WGS sequence"/>
</dbReference>
<sequence length="486" mass="52061">MNKIYTYCMALLVMLSFSCSSEDKAAIEIPTPPNSSTVDLSGRVVDENGNAVAGAQVTSGDRTATSGASGSFTIQATVSNDRGFVRVSKAGYFESFRGFQKASETGYIEVVLAAKATSVVFESSTGASLTNHGGTVDIPANGLKNEQSGVDYSGQVTADVRFFSPDDEGFATLMQGGDFIGINQSGQTGSLKSYGFFAVELYAGNGDRLNLKDGVTATVRFDIAPSQQISAPVNMPLWHFDEQQGIWKEDGAATKIGLQYQGAVSHFSYWNFDILYPNGTLKGKVVCYPDQTPYAHQRITISNGPQQLYTYTNWNGEFQVDYPAGFAVEVIAEGTFYGQSFDVPPLVAGQLYEMAVHSPYCETNSSFTFSGANYPAFGFAYASGTCSGNINVELNTFTPGSAIHFIISNMPTASSGTFAFGNYADGNYCELLGDFQLGTQHYGTSLGGTLTKTGPYSFTFSCLMKEGLNGSNETYTVTGSGTYYQE</sequence>
<dbReference type="PROSITE" id="PS51257">
    <property type="entry name" value="PROKAR_LIPOPROTEIN"/>
    <property type="match status" value="1"/>
</dbReference>
<dbReference type="InterPro" id="IPR008969">
    <property type="entry name" value="CarboxyPept-like_regulatory"/>
</dbReference>
<evidence type="ECO:0000313" key="2">
    <source>
        <dbReference type="EMBL" id="SCY09064.1"/>
    </source>
</evidence>
<gene>
    <name evidence="2" type="ORF">SAMN02927903_00727</name>
</gene>
<proteinExistence type="predicted"/>